<gene>
    <name evidence="1" type="ORF">DW068_15690</name>
</gene>
<dbReference type="EMBL" id="QRNJ01000092">
    <property type="protein sequence ID" value="RHK33379.1"/>
    <property type="molecule type" value="Genomic_DNA"/>
</dbReference>
<accession>A0A415G382</accession>
<protein>
    <submittedName>
        <fullName evidence="1">Uncharacterized protein</fullName>
    </submittedName>
</protein>
<evidence type="ECO:0000313" key="1">
    <source>
        <dbReference type="EMBL" id="RHK33379.1"/>
    </source>
</evidence>
<feature type="non-terminal residue" evidence="1">
    <location>
        <position position="1"/>
    </location>
</feature>
<organism evidence="1 2">
    <name type="scientific">Anaerobutyricum hallii</name>
    <dbReference type="NCBI Taxonomy" id="39488"/>
    <lineage>
        <taxon>Bacteria</taxon>
        <taxon>Bacillati</taxon>
        <taxon>Bacillota</taxon>
        <taxon>Clostridia</taxon>
        <taxon>Lachnospirales</taxon>
        <taxon>Lachnospiraceae</taxon>
        <taxon>Anaerobutyricum</taxon>
    </lineage>
</organism>
<reference evidence="1 2" key="1">
    <citation type="submission" date="2018-08" db="EMBL/GenBank/DDBJ databases">
        <title>A genome reference for cultivated species of the human gut microbiota.</title>
        <authorList>
            <person name="Zou Y."/>
            <person name="Xue W."/>
            <person name="Luo G."/>
        </authorList>
    </citation>
    <scope>NUCLEOTIDE SEQUENCE [LARGE SCALE GENOMIC DNA]</scope>
    <source>
        <strain evidence="1 2">AF45-14BH</strain>
    </source>
</reference>
<dbReference type="RefSeq" id="WP_207662939.1">
    <property type="nucleotide sequence ID" value="NZ_QRNJ01000092.1"/>
</dbReference>
<name>A0A415G382_9FIRM</name>
<dbReference type="Proteomes" id="UP000283497">
    <property type="component" value="Unassembled WGS sequence"/>
</dbReference>
<proteinExistence type="predicted"/>
<sequence>ILILKNNNFYEIYGIDIETMGNIDEYNVDTGGSKFLECIVTVPEDYNGEKFNFKKSKLWQDGILLNFNPQYITPMGFCYVKANFTTEARFELNASRHELNNNREVINKWNKKIGNIIQKKVAENCISVLRENNIDFEINNLLAQDEEDPFAKENVLLMRKVLNELLYENTCNLPCTNK</sequence>
<dbReference type="AlphaFoldDB" id="A0A415G382"/>
<comment type="caution">
    <text evidence="1">The sequence shown here is derived from an EMBL/GenBank/DDBJ whole genome shotgun (WGS) entry which is preliminary data.</text>
</comment>
<evidence type="ECO:0000313" key="2">
    <source>
        <dbReference type="Proteomes" id="UP000283497"/>
    </source>
</evidence>